<accession>A0ABQ9HL59</accession>
<evidence type="ECO:0000256" key="1">
    <source>
        <dbReference type="SAM" id="MobiDB-lite"/>
    </source>
</evidence>
<reference evidence="2 3" key="1">
    <citation type="submission" date="2023-02" db="EMBL/GenBank/DDBJ databases">
        <title>LHISI_Scaffold_Assembly.</title>
        <authorList>
            <person name="Stuart O.P."/>
            <person name="Cleave R."/>
            <person name="Magrath M.J.L."/>
            <person name="Mikheyev A.S."/>
        </authorList>
    </citation>
    <scope>NUCLEOTIDE SEQUENCE [LARGE SCALE GENOMIC DNA]</scope>
    <source>
        <strain evidence="2">Daus_M_001</strain>
        <tissue evidence="2">Leg muscle</tissue>
    </source>
</reference>
<sequence length="378" mass="40914">MAYTSLLPHHPALAFSTYPSPILLPFSAPFPVLAPPPPHTGIGNIRLARSPPTKANQVQSPAGSPDFCKWGLCWAMPLVSGFTLGSPVSPTPSFQYHSIFTSITLVGSQDLAADHCCSVRAPGTHISAPRARVITAVPAEPGHDPPDPSFQEFSPHYVWAVQICSVPHKVVSHITHTSTTDPFISMREQLEATASVPLIISITTCGLAGDGGTFGEQQRGRLITRPCSNIMFSDERAGARPERLDSTADTVDATPPFGSGKTGIKTKGHHLTYLVKQLVVVSFTQVYRKYARVRWTHRTHSIPENPESQQCGDWETSLVPSSLGKYGVAPECKGRVIGRTPRKPADQRHILAQFPDEKIQGATLPGMEPGSPRWEAIS</sequence>
<organism evidence="2 3">
    <name type="scientific">Dryococelus australis</name>
    <dbReference type="NCBI Taxonomy" id="614101"/>
    <lineage>
        <taxon>Eukaryota</taxon>
        <taxon>Metazoa</taxon>
        <taxon>Ecdysozoa</taxon>
        <taxon>Arthropoda</taxon>
        <taxon>Hexapoda</taxon>
        <taxon>Insecta</taxon>
        <taxon>Pterygota</taxon>
        <taxon>Neoptera</taxon>
        <taxon>Polyneoptera</taxon>
        <taxon>Phasmatodea</taxon>
        <taxon>Verophasmatodea</taxon>
        <taxon>Anareolatae</taxon>
        <taxon>Phasmatidae</taxon>
        <taxon>Eurycanthinae</taxon>
        <taxon>Dryococelus</taxon>
    </lineage>
</organism>
<dbReference type="Proteomes" id="UP001159363">
    <property type="component" value="Chromosome X"/>
</dbReference>
<gene>
    <name evidence="2" type="ORF">PR048_011101</name>
</gene>
<dbReference type="EMBL" id="JARBHB010000004">
    <property type="protein sequence ID" value="KAJ8884905.1"/>
    <property type="molecule type" value="Genomic_DNA"/>
</dbReference>
<feature type="region of interest" description="Disordered" evidence="1">
    <location>
        <begin position="238"/>
        <end position="262"/>
    </location>
</feature>
<evidence type="ECO:0000313" key="2">
    <source>
        <dbReference type="EMBL" id="KAJ8884905.1"/>
    </source>
</evidence>
<protein>
    <submittedName>
        <fullName evidence="2">Uncharacterized protein</fullName>
    </submittedName>
</protein>
<comment type="caution">
    <text evidence="2">The sequence shown here is derived from an EMBL/GenBank/DDBJ whole genome shotgun (WGS) entry which is preliminary data.</text>
</comment>
<name>A0ABQ9HL59_9NEOP</name>
<feature type="region of interest" description="Disordered" evidence="1">
    <location>
        <begin position="358"/>
        <end position="378"/>
    </location>
</feature>
<keyword evidence="3" id="KW-1185">Reference proteome</keyword>
<proteinExistence type="predicted"/>
<evidence type="ECO:0000313" key="3">
    <source>
        <dbReference type="Proteomes" id="UP001159363"/>
    </source>
</evidence>